<sequence length="255" mass="28909">MVDDFSRYTWISFIKEKSENFDVFKELCIQLQREKDNVVLRIRSDHGKEFENSKFSKFCASEGIVHEFASPITPQKNGVVERKNRTLQESARIENQGGRWKSEEGIFLGYATNNKTYRVYNPRTKTMMGSINVVVEDTTGKLTTSVAEDAIASDLSSDEAVEVKQSESDVEAPIPEPTKTPKKGPSIRIQKNHPIDLIIGNPDQGIATRRTNDVVSNSCFVSKFEPKNVKEALTDEYWINAILINLTQMFIYISS</sequence>
<dbReference type="EMBL" id="CASHSV030000141">
    <property type="protein sequence ID" value="CAJ2651512.1"/>
    <property type="molecule type" value="Genomic_DNA"/>
</dbReference>
<proteinExistence type="predicted"/>
<name>A0ACB0K751_TRIPR</name>
<comment type="caution">
    <text evidence="1">The sequence shown here is derived from an EMBL/GenBank/DDBJ whole genome shotgun (WGS) entry which is preliminary data.</text>
</comment>
<evidence type="ECO:0000313" key="2">
    <source>
        <dbReference type="Proteomes" id="UP001177021"/>
    </source>
</evidence>
<dbReference type="Proteomes" id="UP001177021">
    <property type="component" value="Unassembled WGS sequence"/>
</dbReference>
<reference evidence="1" key="1">
    <citation type="submission" date="2023-10" db="EMBL/GenBank/DDBJ databases">
        <authorList>
            <person name="Rodriguez Cubillos JULIANA M."/>
            <person name="De Vega J."/>
        </authorList>
    </citation>
    <scope>NUCLEOTIDE SEQUENCE</scope>
</reference>
<protein>
    <submittedName>
        <fullName evidence="1">Uncharacterized protein</fullName>
    </submittedName>
</protein>
<evidence type="ECO:0000313" key="1">
    <source>
        <dbReference type="EMBL" id="CAJ2651512.1"/>
    </source>
</evidence>
<accession>A0ACB0K751</accession>
<gene>
    <name evidence="1" type="ORF">MILVUS5_LOCUS19141</name>
</gene>
<keyword evidence="2" id="KW-1185">Reference proteome</keyword>
<organism evidence="1 2">
    <name type="scientific">Trifolium pratense</name>
    <name type="common">Red clover</name>
    <dbReference type="NCBI Taxonomy" id="57577"/>
    <lineage>
        <taxon>Eukaryota</taxon>
        <taxon>Viridiplantae</taxon>
        <taxon>Streptophyta</taxon>
        <taxon>Embryophyta</taxon>
        <taxon>Tracheophyta</taxon>
        <taxon>Spermatophyta</taxon>
        <taxon>Magnoliopsida</taxon>
        <taxon>eudicotyledons</taxon>
        <taxon>Gunneridae</taxon>
        <taxon>Pentapetalae</taxon>
        <taxon>rosids</taxon>
        <taxon>fabids</taxon>
        <taxon>Fabales</taxon>
        <taxon>Fabaceae</taxon>
        <taxon>Papilionoideae</taxon>
        <taxon>50 kb inversion clade</taxon>
        <taxon>NPAAA clade</taxon>
        <taxon>Hologalegina</taxon>
        <taxon>IRL clade</taxon>
        <taxon>Trifolieae</taxon>
        <taxon>Trifolium</taxon>
    </lineage>
</organism>